<evidence type="ECO:0000256" key="1">
    <source>
        <dbReference type="ARBA" id="ARBA00004141"/>
    </source>
</evidence>
<dbReference type="Proteomes" id="UP000473826">
    <property type="component" value="Unassembled WGS sequence"/>
</dbReference>
<organism evidence="6 7">
    <name type="scientific">Vanrija humicola</name>
    <name type="common">Yeast</name>
    <name type="synonym">Cryptococcus humicola</name>
    <dbReference type="NCBI Taxonomy" id="5417"/>
    <lineage>
        <taxon>Eukaryota</taxon>
        <taxon>Fungi</taxon>
        <taxon>Dikarya</taxon>
        <taxon>Basidiomycota</taxon>
        <taxon>Agaricomycotina</taxon>
        <taxon>Tremellomycetes</taxon>
        <taxon>Trichosporonales</taxon>
        <taxon>Trichosporonaceae</taxon>
        <taxon>Vanrija</taxon>
    </lineage>
</organism>
<dbReference type="OrthoDB" id="2354757at2759"/>
<feature type="transmembrane region" description="Helical" evidence="5">
    <location>
        <begin position="7"/>
        <end position="29"/>
    </location>
</feature>
<keyword evidence="3 5" id="KW-1133">Transmembrane helix</keyword>
<evidence type="ECO:0000313" key="7">
    <source>
        <dbReference type="Proteomes" id="UP000473826"/>
    </source>
</evidence>
<gene>
    <name evidence="6" type="ORF">VHUM_00924</name>
</gene>
<feature type="transmembrane region" description="Helical" evidence="5">
    <location>
        <begin position="119"/>
        <end position="143"/>
    </location>
</feature>
<keyword evidence="4 5" id="KW-0472">Membrane</keyword>
<dbReference type="PANTHER" id="PTHR28013">
    <property type="entry name" value="PROTEIN DCV1-RELATED"/>
    <property type="match status" value="1"/>
</dbReference>
<evidence type="ECO:0000256" key="2">
    <source>
        <dbReference type="ARBA" id="ARBA00022692"/>
    </source>
</evidence>
<evidence type="ECO:0000313" key="6">
    <source>
        <dbReference type="EMBL" id="TXT13557.1"/>
    </source>
</evidence>
<dbReference type="InterPro" id="IPR051380">
    <property type="entry name" value="pH-response_reg_palI/RIM9"/>
</dbReference>
<dbReference type="GO" id="GO:0005886">
    <property type="term" value="C:plasma membrane"/>
    <property type="evidence" value="ECO:0007669"/>
    <property type="project" value="InterPro"/>
</dbReference>
<name>A0A7D8ZXY4_VANHU</name>
<sequence length="206" mass="21766">MPNPIGPALFLSFAAVVLFVFVSVSPPVWDKISFLNIYTPEGDTAFGVFGACIKGGVCSRRSVGYTLAAPGTGNVNLNQTVLHKLTYTLILHPIAGALALLALLFGFLGLALASRILTILMSVFAFLGAIVGLVVFVIDMVIWNVLKNRLHDNDISASLGNANWLTVAAVFSLFVATCTAMLGAFGRFATGRAAGEKVGCDLEMPR</sequence>
<protein>
    <recommendedName>
        <fullName evidence="8">Pali-domain-containing protein</fullName>
    </recommendedName>
</protein>
<evidence type="ECO:0000256" key="4">
    <source>
        <dbReference type="ARBA" id="ARBA00023136"/>
    </source>
</evidence>
<keyword evidence="7" id="KW-1185">Reference proteome</keyword>
<dbReference type="GO" id="GO:0035838">
    <property type="term" value="C:growing cell tip"/>
    <property type="evidence" value="ECO:0007669"/>
    <property type="project" value="TreeGrafter"/>
</dbReference>
<dbReference type="AlphaFoldDB" id="A0A7D8ZXY4"/>
<dbReference type="PANTHER" id="PTHR28013:SF3">
    <property type="entry name" value="PROTEIN DCV1-RELATED"/>
    <property type="match status" value="1"/>
</dbReference>
<evidence type="ECO:0008006" key="8">
    <source>
        <dbReference type="Google" id="ProtNLM"/>
    </source>
</evidence>
<comment type="subcellular location">
    <subcellularLocation>
        <location evidence="1">Membrane</location>
        <topology evidence="1">Multi-pass membrane protein</topology>
    </subcellularLocation>
</comment>
<keyword evidence="2 5" id="KW-0812">Transmembrane</keyword>
<feature type="transmembrane region" description="Helical" evidence="5">
    <location>
        <begin position="163"/>
        <end position="185"/>
    </location>
</feature>
<evidence type="ECO:0000256" key="3">
    <source>
        <dbReference type="ARBA" id="ARBA00022989"/>
    </source>
</evidence>
<dbReference type="EMBL" id="QKWK01000002">
    <property type="protein sequence ID" value="TXT13557.1"/>
    <property type="molecule type" value="Genomic_DNA"/>
</dbReference>
<comment type="caution">
    <text evidence="6">The sequence shown here is derived from an EMBL/GenBank/DDBJ whole genome shotgun (WGS) entry which is preliminary data.</text>
</comment>
<dbReference type="GO" id="GO:0032153">
    <property type="term" value="C:cell division site"/>
    <property type="evidence" value="ECO:0007669"/>
    <property type="project" value="TreeGrafter"/>
</dbReference>
<dbReference type="Pfam" id="PF06687">
    <property type="entry name" value="SUR7"/>
    <property type="match status" value="1"/>
</dbReference>
<feature type="transmembrane region" description="Helical" evidence="5">
    <location>
        <begin position="90"/>
        <end position="112"/>
    </location>
</feature>
<dbReference type="InterPro" id="IPR009571">
    <property type="entry name" value="SUR7/Rim9-like_fungi"/>
</dbReference>
<evidence type="ECO:0000256" key="5">
    <source>
        <dbReference type="SAM" id="Phobius"/>
    </source>
</evidence>
<reference evidence="6 7" key="1">
    <citation type="journal article" date="2019" name="PLoS Genet.">
        <title>Convergent evolution of linked mating-type loci in basidiomycete fungi.</title>
        <authorList>
            <person name="Sun S."/>
            <person name="Coelho M.A."/>
            <person name="Heitman J."/>
            <person name="Nowrousian M."/>
        </authorList>
    </citation>
    <scope>NUCLEOTIDE SEQUENCE [LARGE SCALE GENOMIC DNA]</scope>
    <source>
        <strain evidence="6 7">CBS 4282</strain>
    </source>
</reference>
<proteinExistence type="predicted"/>
<accession>A0A7D8ZXY4</accession>